<evidence type="ECO:0000256" key="6">
    <source>
        <dbReference type="ARBA" id="ARBA00022857"/>
    </source>
</evidence>
<dbReference type="Pfam" id="PF00175">
    <property type="entry name" value="NAD_binding_1"/>
    <property type="match status" value="1"/>
</dbReference>
<evidence type="ECO:0000256" key="7">
    <source>
        <dbReference type="ARBA" id="ARBA00023014"/>
    </source>
</evidence>
<dbReference type="Proteomes" id="UP000295117">
    <property type="component" value="Unassembled WGS sequence"/>
</dbReference>
<reference evidence="13 14" key="1">
    <citation type="journal article" date="2019" name="Sci. Rep.">
        <title>Extended insight into the Mycobacterium chelonae-abscessus complex through whole genome sequencing of Mycobacterium salmoniphilum outbreak and Mycobacterium salmoniphilum-like strains.</title>
        <authorList>
            <person name="Behra P.R.K."/>
            <person name="Das S."/>
            <person name="Pettersson B.M.F."/>
            <person name="Shirreff L."/>
            <person name="DuCote T."/>
            <person name="Jacobsson K.G."/>
            <person name="Ennis D.G."/>
            <person name="Kirsebom L.A."/>
        </authorList>
    </citation>
    <scope>NUCLEOTIDE SEQUENCE [LARGE SCALE GENOMIC DNA]</scope>
    <source>
        <strain evidence="13 14">DE 4585</strain>
    </source>
</reference>
<proteinExistence type="inferred from homology"/>
<evidence type="ECO:0000256" key="10">
    <source>
        <dbReference type="ARBA" id="ARBA00049433"/>
    </source>
</evidence>
<accession>A0A4R8RUL2</accession>
<keyword evidence="11" id="KW-0479">Metal-binding</keyword>
<dbReference type="Gene3D" id="1.10.490.10">
    <property type="entry name" value="Globins"/>
    <property type="match status" value="1"/>
</dbReference>
<dbReference type="InterPro" id="IPR001433">
    <property type="entry name" value="OxRdtase_FAD/NAD-bd"/>
</dbReference>
<dbReference type="CDD" id="cd19753">
    <property type="entry name" value="Mb-like_oxidoreductase"/>
    <property type="match status" value="1"/>
</dbReference>
<evidence type="ECO:0000256" key="8">
    <source>
        <dbReference type="ARBA" id="ARBA00023027"/>
    </source>
</evidence>
<gene>
    <name evidence="13" type="primary">dmpP</name>
    <name evidence="13" type="ORF">DE4585_04039</name>
</gene>
<keyword evidence="11" id="KW-0408">Iron</keyword>
<keyword evidence="11" id="KW-0349">Heme</keyword>
<comment type="cofactor">
    <cofactor evidence="1">
        <name>heme b</name>
        <dbReference type="ChEBI" id="CHEBI:60344"/>
    </cofactor>
</comment>
<dbReference type="CDD" id="cd06187">
    <property type="entry name" value="O2ase_reductase_like"/>
    <property type="match status" value="1"/>
</dbReference>
<comment type="caution">
    <text evidence="13">The sequence shown here is derived from an EMBL/GenBank/DDBJ whole genome shotgun (WGS) entry which is preliminary data.</text>
</comment>
<dbReference type="GO" id="GO:0020037">
    <property type="term" value="F:heme binding"/>
    <property type="evidence" value="ECO:0007669"/>
    <property type="project" value="InterPro"/>
</dbReference>
<dbReference type="GO" id="GO:0019825">
    <property type="term" value="F:oxygen binding"/>
    <property type="evidence" value="ECO:0007669"/>
    <property type="project" value="InterPro"/>
</dbReference>
<keyword evidence="6" id="KW-0521">NADP</keyword>
<dbReference type="PRINTS" id="PR00410">
    <property type="entry name" value="PHEHYDRXLASE"/>
</dbReference>
<dbReference type="EMBL" id="PECH01000009">
    <property type="protein sequence ID" value="TDZ78203.1"/>
    <property type="molecule type" value="Genomic_DNA"/>
</dbReference>
<evidence type="ECO:0000313" key="14">
    <source>
        <dbReference type="Proteomes" id="UP000295117"/>
    </source>
</evidence>
<comment type="similarity">
    <text evidence="11">Belongs to the globin family.</text>
</comment>
<comment type="catalytic activity">
    <reaction evidence="9">
        <text>2 nitric oxide + NADH + 2 O2 = 2 nitrate + NAD(+) + H(+)</text>
        <dbReference type="Rhea" id="RHEA:19469"/>
        <dbReference type="ChEBI" id="CHEBI:15378"/>
        <dbReference type="ChEBI" id="CHEBI:15379"/>
        <dbReference type="ChEBI" id="CHEBI:16480"/>
        <dbReference type="ChEBI" id="CHEBI:17632"/>
        <dbReference type="ChEBI" id="CHEBI:57540"/>
        <dbReference type="ChEBI" id="CHEBI:57945"/>
        <dbReference type="EC" id="1.14.12.17"/>
    </reaction>
</comment>
<organism evidence="13 14">
    <name type="scientific">Mycobacteroides salmoniphilum</name>
    <dbReference type="NCBI Taxonomy" id="404941"/>
    <lineage>
        <taxon>Bacteria</taxon>
        <taxon>Bacillati</taxon>
        <taxon>Actinomycetota</taxon>
        <taxon>Actinomycetes</taxon>
        <taxon>Mycobacteriales</taxon>
        <taxon>Mycobacteriaceae</taxon>
        <taxon>Mycobacteroides</taxon>
    </lineage>
</organism>
<keyword evidence="5" id="KW-0001">2Fe-2S</keyword>
<dbReference type="Gene3D" id="2.40.30.10">
    <property type="entry name" value="Translation factors"/>
    <property type="match status" value="1"/>
</dbReference>
<dbReference type="InterPro" id="IPR017927">
    <property type="entry name" value="FAD-bd_FR_type"/>
</dbReference>
<dbReference type="GO" id="GO:0008941">
    <property type="term" value="F:nitric oxide dioxygenase NAD(P)H activity"/>
    <property type="evidence" value="ECO:0007669"/>
    <property type="project" value="UniProtKB-EC"/>
</dbReference>
<dbReference type="AlphaFoldDB" id="A0A4R8RUL2"/>
<feature type="domain" description="FAD-binding FR-type" evidence="12">
    <location>
        <begin position="147"/>
        <end position="247"/>
    </location>
</feature>
<dbReference type="SUPFAM" id="SSF46458">
    <property type="entry name" value="Globin-like"/>
    <property type="match status" value="1"/>
</dbReference>
<keyword evidence="7" id="KW-0411">Iron-sulfur</keyword>
<evidence type="ECO:0000256" key="11">
    <source>
        <dbReference type="RuleBase" id="RU000356"/>
    </source>
</evidence>
<evidence type="ECO:0000256" key="1">
    <source>
        <dbReference type="ARBA" id="ARBA00001970"/>
    </source>
</evidence>
<name>A0A4R8RUL2_9MYCO</name>
<comment type="catalytic activity">
    <reaction evidence="10">
        <text>2 nitric oxide + NADPH + 2 O2 = 2 nitrate + NADP(+) + H(+)</text>
        <dbReference type="Rhea" id="RHEA:19465"/>
        <dbReference type="ChEBI" id="CHEBI:15378"/>
        <dbReference type="ChEBI" id="CHEBI:15379"/>
        <dbReference type="ChEBI" id="CHEBI:16480"/>
        <dbReference type="ChEBI" id="CHEBI:17632"/>
        <dbReference type="ChEBI" id="CHEBI:57783"/>
        <dbReference type="ChEBI" id="CHEBI:58349"/>
        <dbReference type="EC" id="1.14.12.17"/>
    </reaction>
</comment>
<evidence type="ECO:0000259" key="12">
    <source>
        <dbReference type="PROSITE" id="PS51384"/>
    </source>
</evidence>
<dbReference type="InterPro" id="IPR039261">
    <property type="entry name" value="FNR_nucleotide-bd"/>
</dbReference>
<keyword evidence="11" id="KW-0813">Transport</keyword>
<protein>
    <recommendedName>
        <fullName evidence="4">nitric oxide dioxygenase</fullName>
        <ecNumber evidence="4">1.14.12.17</ecNumber>
    </recommendedName>
</protein>
<dbReference type="InterPro" id="IPR009050">
    <property type="entry name" value="Globin-like_sf"/>
</dbReference>
<dbReference type="InterPro" id="IPR050415">
    <property type="entry name" value="MRET"/>
</dbReference>
<evidence type="ECO:0000256" key="5">
    <source>
        <dbReference type="ARBA" id="ARBA00022714"/>
    </source>
</evidence>
<sequence length="390" mass="43898">MRQRKLVGLEDVEALHDLVGGVELSGDKLVRSFYSRWFAIDPTVGDLFPADMSSQRDHFRQALQFVLWEMAAYRTEGLVNFLAQLGRDHRKFGATDSQYGTMRQALLDTTREVLQPIWDQRMEATATEVYTVMIEVMRSAAASDSGQPWWDGKVIEYHRTSRDLALIRLKLNAPMDYHCGQYVHVQVPQSPRNWRYLSLAIPPDPEGYIEFHVKAVPGGLVSGDMVNKTKVGDTWRVSPPLGALSVNRDGGDVLMVAGSTGIAPLRCLIMELSQWAENPRVHLFYGARYPQELYDLWTLWHIASVNPWLSVTPVTEYPRNPDWANQYHDPTPPRGLHVRQTGLLSEVVTTYGGWGDRQILLGGSASMIQATKEALVSKGADASRIQHDPV</sequence>
<dbReference type="PROSITE" id="PS51384">
    <property type="entry name" value="FAD_FR"/>
    <property type="match status" value="1"/>
</dbReference>
<dbReference type="InterPro" id="IPR012292">
    <property type="entry name" value="Globin/Proto"/>
</dbReference>
<evidence type="ECO:0000256" key="3">
    <source>
        <dbReference type="ARBA" id="ARBA00006401"/>
    </source>
</evidence>
<evidence type="ECO:0000313" key="13">
    <source>
        <dbReference type="EMBL" id="TDZ78203.1"/>
    </source>
</evidence>
<dbReference type="GO" id="GO:0051537">
    <property type="term" value="F:2 iron, 2 sulfur cluster binding"/>
    <property type="evidence" value="ECO:0007669"/>
    <property type="project" value="UniProtKB-KW"/>
</dbReference>
<keyword evidence="11" id="KW-0561">Oxygen transport</keyword>
<dbReference type="SUPFAM" id="SSF52343">
    <property type="entry name" value="Ferredoxin reductase-like, C-terminal NADP-linked domain"/>
    <property type="match status" value="1"/>
</dbReference>
<comment type="similarity">
    <text evidence="3">In the C-terminal section; belongs to the flavoprotein pyridine nucleotide cytochrome reductase family.</text>
</comment>
<evidence type="ECO:0000256" key="9">
    <source>
        <dbReference type="ARBA" id="ARBA00048649"/>
    </source>
</evidence>
<evidence type="ECO:0000256" key="4">
    <source>
        <dbReference type="ARBA" id="ARBA00012229"/>
    </source>
</evidence>
<comment type="cofactor">
    <cofactor evidence="2">
        <name>FAD</name>
        <dbReference type="ChEBI" id="CHEBI:57692"/>
    </cofactor>
</comment>
<dbReference type="GO" id="GO:0005344">
    <property type="term" value="F:oxygen carrier activity"/>
    <property type="evidence" value="ECO:0007669"/>
    <property type="project" value="UniProtKB-KW"/>
</dbReference>
<dbReference type="InterPro" id="IPR008333">
    <property type="entry name" value="Cbr1-like_FAD-bd_dom"/>
</dbReference>
<dbReference type="SUPFAM" id="SSF63380">
    <property type="entry name" value="Riboflavin synthase domain-like"/>
    <property type="match status" value="1"/>
</dbReference>
<dbReference type="InterPro" id="IPR000971">
    <property type="entry name" value="Globin"/>
</dbReference>
<evidence type="ECO:0000256" key="2">
    <source>
        <dbReference type="ARBA" id="ARBA00001974"/>
    </source>
</evidence>
<dbReference type="EC" id="1.14.12.17" evidence="4"/>
<dbReference type="Pfam" id="PF00042">
    <property type="entry name" value="Globin"/>
    <property type="match status" value="1"/>
</dbReference>
<keyword evidence="8" id="KW-0520">NAD</keyword>
<dbReference type="InterPro" id="IPR017938">
    <property type="entry name" value="Riboflavin_synthase-like_b-brl"/>
</dbReference>
<dbReference type="PANTHER" id="PTHR47354:SF5">
    <property type="entry name" value="PROTEIN RFBI"/>
    <property type="match status" value="1"/>
</dbReference>
<dbReference type="Pfam" id="PF00970">
    <property type="entry name" value="FAD_binding_6"/>
    <property type="match status" value="1"/>
</dbReference>
<keyword evidence="13" id="KW-0560">Oxidoreductase</keyword>
<dbReference type="PANTHER" id="PTHR47354">
    <property type="entry name" value="NADH OXIDOREDUCTASE HCR"/>
    <property type="match status" value="1"/>
</dbReference>
<dbReference type="Gene3D" id="3.40.50.80">
    <property type="entry name" value="Nucleotide-binding domain of ferredoxin-NADP reductase (FNR) module"/>
    <property type="match status" value="1"/>
</dbReference>